<keyword evidence="3" id="KW-1185">Reference proteome</keyword>
<protein>
    <submittedName>
        <fullName evidence="2">Thiosulfate sulfurtransferase GlpE</fullName>
    </submittedName>
</protein>
<evidence type="ECO:0000313" key="3">
    <source>
        <dbReference type="Proteomes" id="UP000044136"/>
    </source>
</evidence>
<dbReference type="PANTHER" id="PTHR43031:SF17">
    <property type="entry name" value="SULFURTRANSFERASE YTWF-RELATED"/>
    <property type="match status" value="1"/>
</dbReference>
<dbReference type="STRING" id="1461582.BN1048_00487"/>
<proteinExistence type="predicted"/>
<dbReference type="Gene3D" id="3.40.250.10">
    <property type="entry name" value="Rhodanese-like domain"/>
    <property type="match status" value="1"/>
</dbReference>
<dbReference type="EMBL" id="CCSE01000001">
    <property type="protein sequence ID" value="CDZ99473.1"/>
    <property type="molecule type" value="Genomic_DNA"/>
</dbReference>
<dbReference type="AlphaFoldDB" id="A0A078LW94"/>
<gene>
    <name evidence="2" type="primary">glpE_2</name>
    <name evidence="2" type="ORF">BN1048_00487</name>
</gene>
<dbReference type="CDD" id="cd00158">
    <property type="entry name" value="RHOD"/>
    <property type="match status" value="1"/>
</dbReference>
<dbReference type="Proteomes" id="UP000044136">
    <property type="component" value="Unassembled WGS sequence"/>
</dbReference>
<accession>A0A078LW94</accession>
<feature type="domain" description="Rhodanese" evidence="1">
    <location>
        <begin position="13"/>
        <end position="98"/>
    </location>
</feature>
<sequence length="100" mass="11414">MDINISQIDTVQKDDNSVIIDVRETDELELTGFLPGAVHYPMSTFNLDESSLDKDKSYYLVCKAGGRSKRVQEYMQSHGYEAHNVEGGMMEYTGPRNYIR</sequence>
<organism evidence="2 3">
    <name type="scientific">Jeotgalicoccus saudimassiliensis</name>
    <dbReference type="NCBI Taxonomy" id="1461582"/>
    <lineage>
        <taxon>Bacteria</taxon>
        <taxon>Bacillati</taxon>
        <taxon>Bacillota</taxon>
        <taxon>Bacilli</taxon>
        <taxon>Bacillales</taxon>
        <taxon>Staphylococcaceae</taxon>
        <taxon>Jeotgalicoccus</taxon>
    </lineage>
</organism>
<dbReference type="PANTHER" id="PTHR43031">
    <property type="entry name" value="FAD-DEPENDENT OXIDOREDUCTASE"/>
    <property type="match status" value="1"/>
</dbReference>
<dbReference type="SUPFAM" id="SSF52821">
    <property type="entry name" value="Rhodanese/Cell cycle control phosphatase"/>
    <property type="match status" value="1"/>
</dbReference>
<dbReference type="InterPro" id="IPR036873">
    <property type="entry name" value="Rhodanese-like_dom_sf"/>
</dbReference>
<dbReference type="InterPro" id="IPR001763">
    <property type="entry name" value="Rhodanese-like_dom"/>
</dbReference>
<name>A0A078LW94_9STAP</name>
<dbReference type="Pfam" id="PF00581">
    <property type="entry name" value="Rhodanese"/>
    <property type="match status" value="1"/>
</dbReference>
<dbReference type="SMART" id="SM00450">
    <property type="entry name" value="RHOD"/>
    <property type="match status" value="1"/>
</dbReference>
<reference evidence="2 3" key="1">
    <citation type="submission" date="2014-07" db="EMBL/GenBank/DDBJ databases">
        <authorList>
            <person name="Urmite Genomes Urmite Genomes"/>
        </authorList>
    </citation>
    <scope>NUCLEOTIDE SEQUENCE [LARGE SCALE GENOMIC DNA]</scope>
    <source>
        <strain evidence="2 3">13MG44_air</strain>
    </source>
</reference>
<keyword evidence="2" id="KW-0808">Transferase</keyword>
<dbReference type="PROSITE" id="PS50206">
    <property type="entry name" value="RHODANESE_3"/>
    <property type="match status" value="1"/>
</dbReference>
<evidence type="ECO:0000259" key="1">
    <source>
        <dbReference type="PROSITE" id="PS50206"/>
    </source>
</evidence>
<dbReference type="RefSeq" id="WP_035808055.1">
    <property type="nucleotide sequence ID" value="NZ_CCSE01000001.1"/>
</dbReference>
<dbReference type="InterPro" id="IPR050229">
    <property type="entry name" value="GlpE_sulfurtransferase"/>
</dbReference>
<dbReference type="HOGENOM" id="CLU_089574_13_3_9"/>
<dbReference type="eggNOG" id="COG0607">
    <property type="taxonomic scope" value="Bacteria"/>
</dbReference>
<dbReference type="GO" id="GO:0016740">
    <property type="term" value="F:transferase activity"/>
    <property type="evidence" value="ECO:0007669"/>
    <property type="project" value="UniProtKB-KW"/>
</dbReference>
<evidence type="ECO:0000313" key="2">
    <source>
        <dbReference type="EMBL" id="CDZ99473.1"/>
    </source>
</evidence>